<comment type="caution">
    <text evidence="2">The sequence shown here is derived from an EMBL/GenBank/DDBJ whole genome shotgun (WGS) entry which is preliminary data.</text>
</comment>
<feature type="non-terminal residue" evidence="2">
    <location>
        <position position="39"/>
    </location>
</feature>
<evidence type="ECO:0000313" key="2">
    <source>
        <dbReference type="EMBL" id="GAG83873.1"/>
    </source>
</evidence>
<accession>X1BIE8</accession>
<protein>
    <submittedName>
        <fullName evidence="2">Uncharacterized protein</fullName>
    </submittedName>
</protein>
<organism evidence="2">
    <name type="scientific">marine sediment metagenome</name>
    <dbReference type="NCBI Taxonomy" id="412755"/>
    <lineage>
        <taxon>unclassified sequences</taxon>
        <taxon>metagenomes</taxon>
        <taxon>ecological metagenomes</taxon>
    </lineage>
</organism>
<evidence type="ECO:0000256" key="1">
    <source>
        <dbReference type="SAM" id="MobiDB-lite"/>
    </source>
</evidence>
<name>X1BIE8_9ZZZZ</name>
<dbReference type="EMBL" id="BART01014018">
    <property type="protein sequence ID" value="GAG83873.1"/>
    <property type="molecule type" value="Genomic_DNA"/>
</dbReference>
<gene>
    <name evidence="2" type="ORF">S01H4_28277</name>
</gene>
<feature type="region of interest" description="Disordered" evidence="1">
    <location>
        <begin position="1"/>
        <end position="39"/>
    </location>
</feature>
<feature type="compositionally biased region" description="Basic and acidic residues" evidence="1">
    <location>
        <begin position="1"/>
        <end position="13"/>
    </location>
</feature>
<reference evidence="2" key="1">
    <citation type="journal article" date="2014" name="Front. Microbiol.">
        <title>High frequency of phylogenetically diverse reductive dehalogenase-homologous genes in deep subseafloor sedimentary metagenomes.</title>
        <authorList>
            <person name="Kawai M."/>
            <person name="Futagami T."/>
            <person name="Toyoda A."/>
            <person name="Takaki Y."/>
            <person name="Nishi S."/>
            <person name="Hori S."/>
            <person name="Arai W."/>
            <person name="Tsubouchi T."/>
            <person name="Morono Y."/>
            <person name="Uchiyama I."/>
            <person name="Ito T."/>
            <person name="Fujiyama A."/>
            <person name="Inagaki F."/>
            <person name="Takami H."/>
        </authorList>
    </citation>
    <scope>NUCLEOTIDE SEQUENCE</scope>
    <source>
        <strain evidence="2">Expedition CK06-06</strain>
    </source>
</reference>
<dbReference type="AlphaFoldDB" id="X1BIE8"/>
<sequence length="39" mass="4228">MEENTGRNSDKVSSKKNIGMPGGGWGHEDWLPGLVDVDN</sequence>
<proteinExistence type="predicted"/>